<dbReference type="InterPro" id="IPR002941">
    <property type="entry name" value="DNA_methylase_N4/N6"/>
</dbReference>
<evidence type="ECO:0000256" key="3">
    <source>
        <dbReference type="ARBA" id="ARBA00022691"/>
    </source>
</evidence>
<gene>
    <name evidence="5" type="ORF">LCGC14_0866440</name>
</gene>
<reference evidence="5" key="1">
    <citation type="journal article" date="2015" name="Nature">
        <title>Complex archaea that bridge the gap between prokaryotes and eukaryotes.</title>
        <authorList>
            <person name="Spang A."/>
            <person name="Saw J.H."/>
            <person name="Jorgensen S.L."/>
            <person name="Zaremba-Niedzwiedzka K."/>
            <person name="Martijn J."/>
            <person name="Lind A.E."/>
            <person name="van Eijk R."/>
            <person name="Schleper C."/>
            <person name="Guy L."/>
            <person name="Ettema T.J."/>
        </authorList>
    </citation>
    <scope>NUCLEOTIDE SEQUENCE</scope>
</reference>
<keyword evidence="3" id="KW-0949">S-adenosyl-L-methionine</keyword>
<dbReference type="Pfam" id="PF01555">
    <property type="entry name" value="N6_N4_Mtase"/>
    <property type="match status" value="1"/>
</dbReference>
<evidence type="ECO:0000256" key="2">
    <source>
        <dbReference type="ARBA" id="ARBA00022679"/>
    </source>
</evidence>
<dbReference type="GO" id="GO:0008170">
    <property type="term" value="F:N-methyltransferase activity"/>
    <property type="evidence" value="ECO:0007669"/>
    <property type="project" value="InterPro"/>
</dbReference>
<dbReference type="SUPFAM" id="SSF110849">
    <property type="entry name" value="ParB/Sulfiredoxin"/>
    <property type="match status" value="1"/>
</dbReference>
<dbReference type="PRINTS" id="PR00506">
    <property type="entry name" value="D21N6MTFRASE"/>
</dbReference>
<sequence length="425" mass="49507">MMRETSLPSGHTMKLKLSEIIFDAEVYPRIEKDDEKINLYRQAIDLLPPIIISKNKKLIDGYHRLIVYRLEQKKEIEAKVLDITEDQDIYLEALKRNSSHGMQLNLAEKKRAAIALYEKYKFTEAEIAEILSVTQKSISNYIADLIKIKKEERARMILDLYLKCYPEHEIGILLKKAGHGNLERRQIHNIIEDSEIFSKFTKIAITSPQHSNSWKQFNLDKSQIKFKGQLPKELVQNIIYYYSEPRDIVIDPMAGSGITGVVCKEMGRRHKLYDIDPIHEEIEQNDILKGVPKLKVNKLADLIFFDPWYFSLLKNDYPPSKFTESYDSFLDSIKKATNNCLPVLKKGGRLVLLMKPMREKLYEGRWLPSSRDSSILIEKNGFELIQEISAPLSFHETFSPHQVKEAEERKVLLNIVNHILVFKRM</sequence>
<name>A0A0F9RQM6_9ZZZZ</name>
<dbReference type="EMBL" id="LAZR01002653">
    <property type="protein sequence ID" value="KKN27266.1"/>
    <property type="molecule type" value="Genomic_DNA"/>
</dbReference>
<proteinExistence type="predicted"/>
<keyword evidence="2" id="KW-0808">Transferase</keyword>
<dbReference type="GO" id="GO:0003677">
    <property type="term" value="F:DNA binding"/>
    <property type="evidence" value="ECO:0007669"/>
    <property type="project" value="InterPro"/>
</dbReference>
<comment type="caution">
    <text evidence="5">The sequence shown here is derived from an EMBL/GenBank/DDBJ whole genome shotgun (WGS) entry which is preliminary data.</text>
</comment>
<dbReference type="Gene3D" id="3.40.50.150">
    <property type="entry name" value="Vaccinia Virus protein VP39"/>
    <property type="match status" value="2"/>
</dbReference>
<keyword evidence="1" id="KW-0489">Methyltransferase</keyword>
<protein>
    <recommendedName>
        <fullName evidence="4">ParB-like N-terminal domain-containing protein</fullName>
    </recommendedName>
</protein>
<dbReference type="InterPro" id="IPR002295">
    <property type="entry name" value="N4/N6-MTase_EcoPI_Mod-like"/>
</dbReference>
<dbReference type="AlphaFoldDB" id="A0A0F9RQM6"/>
<dbReference type="GO" id="GO:0032259">
    <property type="term" value="P:methylation"/>
    <property type="evidence" value="ECO:0007669"/>
    <property type="project" value="UniProtKB-KW"/>
</dbReference>
<feature type="domain" description="ParB-like N-terminal" evidence="4">
    <location>
        <begin position="13"/>
        <end position="97"/>
    </location>
</feature>
<dbReference type="InterPro" id="IPR036086">
    <property type="entry name" value="ParB/Sulfiredoxin_sf"/>
</dbReference>
<evidence type="ECO:0000259" key="4">
    <source>
        <dbReference type="SMART" id="SM00470"/>
    </source>
</evidence>
<organism evidence="5">
    <name type="scientific">marine sediment metagenome</name>
    <dbReference type="NCBI Taxonomy" id="412755"/>
    <lineage>
        <taxon>unclassified sequences</taxon>
        <taxon>metagenomes</taxon>
        <taxon>ecological metagenomes</taxon>
    </lineage>
</organism>
<dbReference type="SMART" id="SM00470">
    <property type="entry name" value="ParB"/>
    <property type="match status" value="1"/>
</dbReference>
<dbReference type="InterPro" id="IPR003115">
    <property type="entry name" value="ParB_N"/>
</dbReference>
<dbReference type="SUPFAM" id="SSF53335">
    <property type="entry name" value="S-adenosyl-L-methionine-dependent methyltransferases"/>
    <property type="match status" value="2"/>
</dbReference>
<evidence type="ECO:0000313" key="5">
    <source>
        <dbReference type="EMBL" id="KKN27266.1"/>
    </source>
</evidence>
<dbReference type="InterPro" id="IPR029063">
    <property type="entry name" value="SAM-dependent_MTases_sf"/>
</dbReference>
<accession>A0A0F9RQM6</accession>
<evidence type="ECO:0000256" key="1">
    <source>
        <dbReference type="ARBA" id="ARBA00022603"/>
    </source>
</evidence>